<organism evidence="1">
    <name type="scientific">uncultured Acetobacteraceae bacterium</name>
    <dbReference type="NCBI Taxonomy" id="169975"/>
    <lineage>
        <taxon>Bacteria</taxon>
        <taxon>Pseudomonadati</taxon>
        <taxon>Pseudomonadota</taxon>
        <taxon>Alphaproteobacteria</taxon>
        <taxon>Acetobacterales</taxon>
        <taxon>Acetobacteraceae</taxon>
        <taxon>environmental samples</taxon>
    </lineage>
</organism>
<accession>A0A6J4IAC6</accession>
<reference evidence="1" key="1">
    <citation type="submission" date="2020-02" db="EMBL/GenBank/DDBJ databases">
        <authorList>
            <person name="Meier V. D."/>
        </authorList>
    </citation>
    <scope>NUCLEOTIDE SEQUENCE</scope>
    <source>
        <strain evidence="1">AVDCRST_MAG04</strain>
    </source>
</reference>
<gene>
    <name evidence="1" type="ORF">AVDCRST_MAG04-1813</name>
</gene>
<proteinExistence type="predicted"/>
<name>A0A6J4IAC6_9PROT</name>
<dbReference type="AlphaFoldDB" id="A0A6J4IAC6"/>
<evidence type="ECO:0000313" key="1">
    <source>
        <dbReference type="EMBL" id="CAA9245177.1"/>
    </source>
</evidence>
<sequence>MEVANIAARPVEQLYYGAPGAWGEDLLRGAEMAPGAVRPVTLPGVGGHTLRAVWTDGRAIELRGLDPCRNTRIVMAEGSIRAD</sequence>
<protein>
    <submittedName>
        <fullName evidence="1">Uncharacterized protein</fullName>
    </submittedName>
</protein>
<dbReference type="EMBL" id="CADCTL010000124">
    <property type="protein sequence ID" value="CAA9245177.1"/>
    <property type="molecule type" value="Genomic_DNA"/>
</dbReference>